<dbReference type="InterPro" id="IPR010930">
    <property type="entry name" value="Flg_bb/hook_C_dom"/>
</dbReference>
<name>A0A0D1A0W2_CLOBO</name>
<dbReference type="RefSeq" id="WP_003484516.1">
    <property type="nucleotide sequence ID" value="NZ_JXSU01000007.1"/>
</dbReference>
<evidence type="ECO:0000259" key="4">
    <source>
        <dbReference type="Pfam" id="PF06429"/>
    </source>
</evidence>
<dbReference type="HOGENOM" id="CLU_013687_0_0_9"/>
<dbReference type="Pfam" id="PF06429">
    <property type="entry name" value="Flg_bbr_C"/>
    <property type="match status" value="1"/>
</dbReference>
<organism evidence="6 7">
    <name type="scientific">Clostridium botulinum B2 450</name>
    <dbReference type="NCBI Taxonomy" id="1379739"/>
    <lineage>
        <taxon>Bacteria</taxon>
        <taxon>Bacillati</taxon>
        <taxon>Bacillota</taxon>
        <taxon>Clostridia</taxon>
        <taxon>Eubacteriales</taxon>
        <taxon>Clostridiaceae</taxon>
        <taxon>Clostridium</taxon>
    </lineage>
</organism>
<dbReference type="OrthoDB" id="9800375at2"/>
<feature type="domain" description="Flagellar basal-body/hook protein C-terminal" evidence="4">
    <location>
        <begin position="205"/>
        <end position="249"/>
    </location>
</feature>
<accession>A0A0D1A0W2</accession>
<evidence type="ECO:0000313" key="6">
    <source>
        <dbReference type="EMBL" id="KIS24448.1"/>
    </source>
</evidence>
<dbReference type="InterPro" id="IPR019776">
    <property type="entry name" value="Flagellar_basal_body_rod_CS"/>
</dbReference>
<dbReference type="InterPro" id="IPR037925">
    <property type="entry name" value="FlgE/F/G-like"/>
</dbReference>
<feature type="domain" description="Flagellar hook protein FlgE/F/G-like D1" evidence="5">
    <location>
        <begin position="96"/>
        <end position="148"/>
    </location>
</feature>
<gene>
    <name evidence="6" type="ORF">N495_13005</name>
</gene>
<comment type="caution">
    <text evidence="6">The sequence shown here is derived from an EMBL/GenBank/DDBJ whole genome shotgun (WGS) entry which is preliminary data.</text>
</comment>
<dbReference type="GO" id="GO:0071978">
    <property type="term" value="P:bacterial-type flagellum-dependent swarming motility"/>
    <property type="evidence" value="ECO:0007669"/>
    <property type="project" value="TreeGrafter"/>
</dbReference>
<dbReference type="PROSITE" id="PS00588">
    <property type="entry name" value="FLAGELLA_BB_ROD"/>
    <property type="match status" value="1"/>
</dbReference>
<dbReference type="PANTHER" id="PTHR30435">
    <property type="entry name" value="FLAGELLAR PROTEIN"/>
    <property type="match status" value="1"/>
</dbReference>
<dbReference type="PATRIC" id="fig|1379739.3.peg.2987"/>
<dbReference type="PANTHER" id="PTHR30435:SF19">
    <property type="entry name" value="FLAGELLAR BASAL-BODY ROD PROTEIN FLGG"/>
    <property type="match status" value="1"/>
</dbReference>
<comment type="subcellular location">
    <subcellularLocation>
        <location evidence="2">Bacterial flagellum basal body</location>
    </subcellularLocation>
</comment>
<proteinExistence type="inferred from homology"/>
<sequence>MIRSLYTAVSGMISLEAKQDTISSNLSNASTVGYKSTNLAFKKFEDVLMENYDKKLGNKNIKNVIGGLSMGNKIDEVNNLFTQGIIQDTGKPTDFALEGRGFFTIENNGRNYYTRDGHFHVDTRGYLVNDSGYNVMGMNRNTGAREAIFVGNKTIGTDASGNISLNGVPSYSFQVADFNDYNSLKKIGDNLFEGNNPQNINGIVRQNSLEKSNVNVTNEMVNMLTTMRSFETNQKMVQAIDETLGKTVNEVGAAR</sequence>
<dbReference type="EMBL" id="JXSU01000007">
    <property type="protein sequence ID" value="KIS24448.1"/>
    <property type="molecule type" value="Genomic_DNA"/>
</dbReference>
<keyword evidence="2" id="KW-0975">Bacterial flagellum</keyword>
<comment type="similarity">
    <text evidence="1 2">Belongs to the flagella basal body rod proteins family.</text>
</comment>
<evidence type="ECO:0000313" key="7">
    <source>
        <dbReference type="Proteomes" id="UP000032250"/>
    </source>
</evidence>
<keyword evidence="6" id="KW-0969">Cilium</keyword>
<evidence type="ECO:0000256" key="2">
    <source>
        <dbReference type="RuleBase" id="RU362116"/>
    </source>
</evidence>
<dbReference type="AlphaFoldDB" id="A0A0D1A0W2"/>
<reference evidence="6 7" key="1">
    <citation type="submission" date="2014-06" db="EMBL/GenBank/DDBJ databases">
        <title>Genome characterization of distinct group I Clostridium botulinum lineages.</title>
        <authorList>
            <person name="Giordani F."/>
            <person name="Anselmo A."/>
            <person name="Fillo S."/>
            <person name="Palozzi A.M."/>
            <person name="Fortunato A."/>
            <person name="Gentile B."/>
            <person name="Ciammaruconi A."/>
            <person name="Anniballi F."/>
            <person name="De Medici D."/>
            <person name="Lista F."/>
        </authorList>
    </citation>
    <scope>NUCLEOTIDE SEQUENCE [LARGE SCALE GENOMIC DNA]</scope>
    <source>
        <strain evidence="6 7">B2 450</strain>
    </source>
</reference>
<feature type="domain" description="Flagellar basal body rod protein N-terminal" evidence="3">
    <location>
        <begin position="5"/>
        <end position="35"/>
    </location>
</feature>
<dbReference type="Pfam" id="PF00460">
    <property type="entry name" value="Flg_bb_rod"/>
    <property type="match status" value="1"/>
</dbReference>
<dbReference type="InterPro" id="IPR053967">
    <property type="entry name" value="LlgE_F_G-like_D1"/>
</dbReference>
<dbReference type="Proteomes" id="UP000032250">
    <property type="component" value="Unassembled WGS sequence"/>
</dbReference>
<keyword evidence="6" id="KW-0282">Flagellum</keyword>
<dbReference type="GO" id="GO:0009425">
    <property type="term" value="C:bacterial-type flagellum basal body"/>
    <property type="evidence" value="ECO:0007669"/>
    <property type="project" value="UniProtKB-SubCell"/>
</dbReference>
<dbReference type="Pfam" id="PF22692">
    <property type="entry name" value="LlgE_F_G_D1"/>
    <property type="match status" value="1"/>
</dbReference>
<protein>
    <submittedName>
        <fullName evidence="6">Flagellar basal body rod protein FlgG</fullName>
    </submittedName>
</protein>
<evidence type="ECO:0000256" key="1">
    <source>
        <dbReference type="ARBA" id="ARBA00009677"/>
    </source>
</evidence>
<dbReference type="NCBIfam" id="TIGR03506">
    <property type="entry name" value="FlgEFG_subfam"/>
    <property type="match status" value="1"/>
</dbReference>
<evidence type="ECO:0000259" key="3">
    <source>
        <dbReference type="Pfam" id="PF00460"/>
    </source>
</evidence>
<keyword evidence="6" id="KW-0966">Cell projection</keyword>
<evidence type="ECO:0000259" key="5">
    <source>
        <dbReference type="Pfam" id="PF22692"/>
    </source>
</evidence>
<dbReference type="SUPFAM" id="SSF117143">
    <property type="entry name" value="Flagellar hook protein flgE"/>
    <property type="match status" value="1"/>
</dbReference>
<dbReference type="InterPro" id="IPR020013">
    <property type="entry name" value="Flagellar_FlgE/F/G"/>
</dbReference>
<dbReference type="InterPro" id="IPR001444">
    <property type="entry name" value="Flag_bb_rod_N"/>
</dbReference>